<gene>
    <name evidence="2" type="ORF">BWY04_00383</name>
</gene>
<keyword evidence="1" id="KW-0812">Transmembrane</keyword>
<name>A0A1V5ZQB7_9BACT</name>
<dbReference type="AlphaFoldDB" id="A0A1V5ZQB7"/>
<protein>
    <submittedName>
        <fullName evidence="2">Uncharacterized protein</fullName>
    </submittedName>
</protein>
<accession>A0A1V5ZQB7</accession>
<keyword evidence="1" id="KW-0472">Membrane</keyword>
<dbReference type="EMBL" id="MWDB01000005">
    <property type="protein sequence ID" value="OQB42162.1"/>
    <property type="molecule type" value="Genomic_DNA"/>
</dbReference>
<evidence type="ECO:0000256" key="1">
    <source>
        <dbReference type="SAM" id="Phobius"/>
    </source>
</evidence>
<dbReference type="Proteomes" id="UP000485621">
    <property type="component" value="Unassembled WGS sequence"/>
</dbReference>
<comment type="caution">
    <text evidence="2">The sequence shown here is derived from an EMBL/GenBank/DDBJ whole genome shotgun (WGS) entry which is preliminary data.</text>
</comment>
<evidence type="ECO:0000313" key="2">
    <source>
        <dbReference type="EMBL" id="OQB42162.1"/>
    </source>
</evidence>
<reference evidence="2" key="1">
    <citation type="submission" date="2017-02" db="EMBL/GenBank/DDBJ databases">
        <title>Delving into the versatile metabolic prowess of the omnipresent phylum Bacteroidetes.</title>
        <authorList>
            <person name="Nobu M.K."/>
            <person name="Mei R."/>
            <person name="Narihiro T."/>
            <person name="Kuroda K."/>
            <person name="Liu W.-T."/>
        </authorList>
    </citation>
    <scope>NUCLEOTIDE SEQUENCE</scope>
    <source>
        <strain evidence="2">ADurb.Bin160</strain>
    </source>
</reference>
<organism evidence="2">
    <name type="scientific">candidate division CPR1 bacterium ADurb.Bin160</name>
    <dbReference type="NCBI Taxonomy" id="1852826"/>
    <lineage>
        <taxon>Bacteria</taxon>
        <taxon>candidate division CPR1</taxon>
    </lineage>
</organism>
<keyword evidence="1" id="KW-1133">Transmembrane helix</keyword>
<sequence>MRTKKLRTNTVIFLVAILFSLVLFYFMENPVFFSASILSLQDAQTMIANHWDLAYKNEKNVLDVFVSDTIKNINELSVSIIYDDQEVQIDLDNIKQQCDYEIVSQMG</sequence>
<feature type="transmembrane region" description="Helical" evidence="1">
    <location>
        <begin position="9"/>
        <end position="27"/>
    </location>
</feature>
<proteinExistence type="predicted"/>